<name>A0AAV7LTH2_PLEWA</name>
<sequence>MEWQPARSDMMAGELRVGPSGLLSVGEGDDGQPDHCTDVGEAMNSGGGLIPKRSTVPWNADPSLPCNLHRQQGRHPTAALQDSANQEPCCSAQQLRSPGHSYSEKAGAYQAEPHVKGCHRQLQSHWLPGERGRAELQSGSQAHSGAGPSSARALSKHLVGWKKHPGVCKYSPRRHCLLHG</sequence>
<organism evidence="2 3">
    <name type="scientific">Pleurodeles waltl</name>
    <name type="common">Iberian ribbed newt</name>
    <dbReference type="NCBI Taxonomy" id="8319"/>
    <lineage>
        <taxon>Eukaryota</taxon>
        <taxon>Metazoa</taxon>
        <taxon>Chordata</taxon>
        <taxon>Craniata</taxon>
        <taxon>Vertebrata</taxon>
        <taxon>Euteleostomi</taxon>
        <taxon>Amphibia</taxon>
        <taxon>Batrachia</taxon>
        <taxon>Caudata</taxon>
        <taxon>Salamandroidea</taxon>
        <taxon>Salamandridae</taxon>
        <taxon>Pleurodelinae</taxon>
        <taxon>Pleurodeles</taxon>
    </lineage>
</organism>
<gene>
    <name evidence="2" type="ORF">NDU88_006717</name>
</gene>
<proteinExistence type="predicted"/>
<dbReference type="AlphaFoldDB" id="A0AAV7LTH2"/>
<feature type="region of interest" description="Disordered" evidence="1">
    <location>
        <begin position="132"/>
        <end position="151"/>
    </location>
</feature>
<reference evidence="2" key="1">
    <citation type="journal article" date="2022" name="bioRxiv">
        <title>Sequencing and chromosome-scale assembly of the giantPleurodeles waltlgenome.</title>
        <authorList>
            <person name="Brown T."/>
            <person name="Elewa A."/>
            <person name="Iarovenko S."/>
            <person name="Subramanian E."/>
            <person name="Araus A.J."/>
            <person name="Petzold A."/>
            <person name="Susuki M."/>
            <person name="Suzuki K.-i.T."/>
            <person name="Hayashi T."/>
            <person name="Toyoda A."/>
            <person name="Oliveira C."/>
            <person name="Osipova E."/>
            <person name="Leigh N.D."/>
            <person name="Simon A."/>
            <person name="Yun M.H."/>
        </authorList>
    </citation>
    <scope>NUCLEOTIDE SEQUENCE</scope>
    <source>
        <strain evidence="2">20211129_DDA</strain>
        <tissue evidence="2">Liver</tissue>
    </source>
</reference>
<dbReference type="EMBL" id="JANPWB010000015">
    <property type="protein sequence ID" value="KAJ1093619.1"/>
    <property type="molecule type" value="Genomic_DNA"/>
</dbReference>
<comment type="caution">
    <text evidence="2">The sequence shown here is derived from an EMBL/GenBank/DDBJ whole genome shotgun (WGS) entry which is preliminary data.</text>
</comment>
<evidence type="ECO:0000313" key="2">
    <source>
        <dbReference type="EMBL" id="KAJ1093619.1"/>
    </source>
</evidence>
<evidence type="ECO:0000313" key="3">
    <source>
        <dbReference type="Proteomes" id="UP001066276"/>
    </source>
</evidence>
<evidence type="ECO:0000256" key="1">
    <source>
        <dbReference type="SAM" id="MobiDB-lite"/>
    </source>
</evidence>
<protein>
    <submittedName>
        <fullName evidence="2">Uncharacterized protein</fullName>
    </submittedName>
</protein>
<keyword evidence="3" id="KW-1185">Reference proteome</keyword>
<dbReference type="Proteomes" id="UP001066276">
    <property type="component" value="Chromosome 11"/>
</dbReference>
<accession>A0AAV7LTH2</accession>